<evidence type="ECO:0000256" key="1">
    <source>
        <dbReference type="SAM" id="SignalP"/>
    </source>
</evidence>
<dbReference type="AlphaFoldDB" id="A0AAD6T0K3"/>
<reference evidence="3" key="1">
    <citation type="submission" date="2023-03" db="EMBL/GenBank/DDBJ databases">
        <title>Massive genome expansion in bonnet fungi (Mycena s.s.) driven by repeated elements and novel gene families across ecological guilds.</title>
        <authorList>
            <consortium name="Lawrence Berkeley National Laboratory"/>
            <person name="Harder C.B."/>
            <person name="Miyauchi S."/>
            <person name="Viragh M."/>
            <person name="Kuo A."/>
            <person name="Thoen E."/>
            <person name="Andreopoulos B."/>
            <person name="Lu D."/>
            <person name="Skrede I."/>
            <person name="Drula E."/>
            <person name="Henrissat B."/>
            <person name="Morin E."/>
            <person name="Kohler A."/>
            <person name="Barry K."/>
            <person name="LaButti K."/>
            <person name="Morin E."/>
            <person name="Salamov A."/>
            <person name="Lipzen A."/>
            <person name="Mereny Z."/>
            <person name="Hegedus B."/>
            <person name="Baldrian P."/>
            <person name="Stursova M."/>
            <person name="Weitz H."/>
            <person name="Taylor A."/>
            <person name="Grigoriev I.V."/>
            <person name="Nagy L.G."/>
            <person name="Martin F."/>
            <person name="Kauserud H."/>
        </authorList>
    </citation>
    <scope>NUCLEOTIDE SEQUENCE</scope>
    <source>
        <strain evidence="3">CBHHK200</strain>
    </source>
</reference>
<gene>
    <name evidence="2" type="ORF">C8F04DRAFT_109068</name>
    <name evidence="3" type="ORF">C8F04DRAFT_420394</name>
</gene>
<comment type="caution">
    <text evidence="3">The sequence shown here is derived from an EMBL/GenBank/DDBJ whole genome shotgun (WGS) entry which is preliminary data.</text>
</comment>
<dbReference type="EMBL" id="JARJCM010000038">
    <property type="protein sequence ID" value="KAJ7037183.1"/>
    <property type="molecule type" value="Genomic_DNA"/>
</dbReference>
<proteinExistence type="predicted"/>
<accession>A0AAD6T0K3</accession>
<evidence type="ECO:0000313" key="4">
    <source>
        <dbReference type="Proteomes" id="UP001218188"/>
    </source>
</evidence>
<keyword evidence="4" id="KW-1185">Reference proteome</keyword>
<sequence>MFFNKSVFFVAAIVSSAVAAPIRARQSESASANDQFPVSTCTADQLTPAIQGLVDFTNVINTGSQGSDPFAFLDAGKAALPGMITDIAAAQTALNAGDLATMAANVQTFANAFNSVPLDFEDGEVSPADENIASISGDILTACAAQLSS</sequence>
<evidence type="ECO:0000313" key="3">
    <source>
        <dbReference type="EMBL" id="KAJ7037183.1"/>
    </source>
</evidence>
<dbReference type="EMBL" id="JARJCM010000137">
    <property type="protein sequence ID" value="KAJ7026525.1"/>
    <property type="molecule type" value="Genomic_DNA"/>
</dbReference>
<name>A0AAD6T0K3_9AGAR</name>
<feature type="chain" id="PRO_5042441719" evidence="1">
    <location>
        <begin position="20"/>
        <end position="149"/>
    </location>
</feature>
<feature type="signal peptide" evidence="1">
    <location>
        <begin position="1"/>
        <end position="19"/>
    </location>
</feature>
<dbReference type="Proteomes" id="UP001218188">
    <property type="component" value="Unassembled WGS sequence"/>
</dbReference>
<organism evidence="3 4">
    <name type="scientific">Mycena alexandri</name>
    <dbReference type="NCBI Taxonomy" id="1745969"/>
    <lineage>
        <taxon>Eukaryota</taxon>
        <taxon>Fungi</taxon>
        <taxon>Dikarya</taxon>
        <taxon>Basidiomycota</taxon>
        <taxon>Agaricomycotina</taxon>
        <taxon>Agaricomycetes</taxon>
        <taxon>Agaricomycetidae</taxon>
        <taxon>Agaricales</taxon>
        <taxon>Marasmiineae</taxon>
        <taxon>Mycenaceae</taxon>
        <taxon>Mycena</taxon>
    </lineage>
</organism>
<keyword evidence="1" id="KW-0732">Signal</keyword>
<evidence type="ECO:0000313" key="2">
    <source>
        <dbReference type="EMBL" id="KAJ7026525.1"/>
    </source>
</evidence>
<protein>
    <submittedName>
        <fullName evidence="3">Uncharacterized protein</fullName>
    </submittedName>
</protein>